<dbReference type="PANTHER" id="PTHR30005:SF0">
    <property type="entry name" value="RETROGRADE REGULATION PROTEIN 2"/>
    <property type="match status" value="1"/>
</dbReference>
<dbReference type="GO" id="GO:0008894">
    <property type="term" value="F:guanosine-5'-triphosphate,3'-diphosphate diphosphatase activity"/>
    <property type="evidence" value="ECO:0007669"/>
    <property type="project" value="UniProtKB-UniRule"/>
</dbReference>
<dbReference type="InterPro" id="IPR003695">
    <property type="entry name" value="Ppx_GppA_N"/>
</dbReference>
<dbReference type="NCBIfam" id="NF008260">
    <property type="entry name" value="PRK11031.1"/>
    <property type="match status" value="1"/>
</dbReference>
<dbReference type="UniPathway" id="UPA00908">
    <property type="reaction ID" value="UER00885"/>
</dbReference>
<dbReference type="SUPFAM" id="SSF109604">
    <property type="entry name" value="HD-domain/PDEase-like"/>
    <property type="match status" value="1"/>
</dbReference>
<dbReference type="PANTHER" id="PTHR30005">
    <property type="entry name" value="EXOPOLYPHOSPHATASE"/>
    <property type="match status" value="1"/>
</dbReference>
<dbReference type="InterPro" id="IPR048950">
    <property type="entry name" value="Ppx_GppA_C"/>
</dbReference>
<dbReference type="GO" id="GO:0015949">
    <property type="term" value="P:nucleobase-containing small molecule interconversion"/>
    <property type="evidence" value="ECO:0007669"/>
    <property type="project" value="TreeGrafter"/>
</dbReference>
<dbReference type="FunFam" id="3.30.420.40:FF:000023">
    <property type="entry name" value="Guanosine-5'-triphosphate,3'-diphosphate pyrophosphatase"/>
    <property type="match status" value="1"/>
</dbReference>
<dbReference type="GO" id="GO:0015974">
    <property type="term" value="P:guanosine pentaphosphate catabolic process"/>
    <property type="evidence" value="ECO:0007669"/>
    <property type="project" value="InterPro"/>
</dbReference>
<reference evidence="5" key="1">
    <citation type="journal article" date="2010" name="Insect Mol. Biol.">
        <title>The draft genome sequence of Arsenophonus nasoniae, son-killer bacterium of Nasonia vitripennis, reveals genes associated with virulence and symbiosis.</title>
        <authorList>
            <person name="Wilkes T."/>
            <person name="Darby A.C."/>
            <person name="Choi J."/>
            <person name="Colborne J.K."/>
            <person name="Werren J.H."/>
            <person name="Hurst G.D.D."/>
        </authorList>
    </citation>
    <scope>NUCLEOTIDE SEQUENCE</scope>
</reference>
<protein>
    <recommendedName>
        <fullName evidence="2">Guanosine-5'-triphosphate,3'-diphosphate pyrophosphatase</fullName>
        <ecNumber evidence="2">3.6.1.40</ecNumber>
    </recommendedName>
    <alternativeName>
        <fullName evidence="2">Guanosine pentaphosphate phosphohydrolase</fullName>
    </alternativeName>
    <alternativeName>
        <fullName evidence="2">pppGpp-5'-phosphohydrolase</fullName>
    </alternativeName>
</protein>
<dbReference type="Gene3D" id="3.30.420.40">
    <property type="match status" value="1"/>
</dbReference>
<proteinExistence type="inferred from homology"/>
<name>D2TWS7_9GAMM</name>
<dbReference type="GO" id="GO:0015970">
    <property type="term" value="P:guanosine tetraphosphate biosynthetic process"/>
    <property type="evidence" value="ECO:0007669"/>
    <property type="project" value="UniProtKB-UniRule"/>
</dbReference>
<evidence type="ECO:0000256" key="2">
    <source>
        <dbReference type="HAMAP-Rule" id="MF_01550"/>
    </source>
</evidence>
<dbReference type="HAMAP" id="MF_01550">
    <property type="entry name" value="GppA"/>
    <property type="match status" value="1"/>
</dbReference>
<dbReference type="AlphaFoldDB" id="D2TWS7"/>
<dbReference type="InterPro" id="IPR050273">
    <property type="entry name" value="GppA/Ppx_hydrolase"/>
</dbReference>
<comment type="function">
    <text evidence="2">Catalyzes the conversion of pppGpp to ppGpp. Guanosine pentaphosphate (pppGpp) is a cytoplasmic signaling molecule which together with ppGpp controls the 'stringent response', an adaptive process that allows bacteria to respond to amino acid starvation, resulting in the coordinated regulation of numerous cellular activities.</text>
</comment>
<dbReference type="EMBL" id="FN545161">
    <property type="protein sequence ID" value="CBA71833.1"/>
    <property type="molecule type" value="Genomic_DNA"/>
</dbReference>
<gene>
    <name evidence="2 5" type="primary">gppA</name>
    <name evidence="5" type="ORF">ARN_05230</name>
</gene>
<dbReference type="PIRSF" id="PIRSF001267">
    <property type="entry name" value="Pyrophosphatase_GppA_Ppx"/>
    <property type="match status" value="1"/>
</dbReference>
<sequence>MKHYYKIYRRQNHVVVHALAEHGVIIVVKADRIIHATIVNVRANKHMLKSSLYAAIDLGSNSFHMLVVREISGYVQTLARIKRKVRLAAGLDESNYLSQHAMDRGWQCLHLFSEYLQDIPTEQVQIVATATLRLAKNADLFIKQGENILRHPIRIITGEEEAQLIYQGVAHTTGGSDKRLVIDIGGGSTEIITGTHVKHSQLVSLNMGCVTWLEHYFKDRNLTEENFTQAETAAHKIIKPSASRLIKQGWQICVGASGTIQAIQEIMLAAGMDERITLDKLQLLKKAAITSGKLEELEIKGLTLERALVFPSGLAILIAIFAELKIDYMILAGGALREGLIYNMLDLPAKQNIRAITLANIQHRFQVDIEQANRVKRLTEYFYSQLKKSFYRDNHQLDELLKGASALHEIGLSIDARHVTKHAHYLISHLDMPGYTLTQKRLLATLLKNQTGPIELTELIQQNAIPVQYAILLCRLLRLAIIFTLPRRDNTIPLLRLRANKETLILTLPHQWLLEHPLCYENLQQEIQWQSNINWPLLLEEQTELTQ</sequence>
<dbReference type="FunFam" id="3.30.420.150:FF:000001">
    <property type="entry name" value="Guanosine-5'-triphosphate,3'-diphosphate pyrophosphatase"/>
    <property type="match status" value="1"/>
</dbReference>
<comment type="catalytic activity">
    <reaction evidence="2">
        <text>guanosine 3'-diphosphate 5'-triphosphate + H2O = guanosine 3',5'-bis(diphosphate) + phosphate + H(+)</text>
        <dbReference type="Rhea" id="RHEA:13073"/>
        <dbReference type="ChEBI" id="CHEBI:15377"/>
        <dbReference type="ChEBI" id="CHEBI:15378"/>
        <dbReference type="ChEBI" id="CHEBI:43474"/>
        <dbReference type="ChEBI" id="CHEBI:77828"/>
        <dbReference type="ChEBI" id="CHEBI:142410"/>
        <dbReference type="EC" id="3.6.1.40"/>
    </reaction>
</comment>
<evidence type="ECO:0000256" key="1">
    <source>
        <dbReference type="ARBA" id="ARBA00022801"/>
    </source>
</evidence>
<dbReference type="SUPFAM" id="SSF53067">
    <property type="entry name" value="Actin-like ATPase domain"/>
    <property type="match status" value="2"/>
</dbReference>
<accession>D2TWS7</accession>
<evidence type="ECO:0000259" key="3">
    <source>
        <dbReference type="Pfam" id="PF02541"/>
    </source>
</evidence>
<dbReference type="Pfam" id="PF02541">
    <property type="entry name" value="Ppx-GppA"/>
    <property type="match status" value="1"/>
</dbReference>
<dbReference type="InterPro" id="IPR043129">
    <property type="entry name" value="ATPase_NBD"/>
</dbReference>
<comment type="similarity">
    <text evidence="2">Belongs to the GppA/Ppx family. GppA subfamily.</text>
</comment>
<dbReference type="InterPro" id="IPR030673">
    <property type="entry name" value="PyroPPase_GppA_Ppx"/>
</dbReference>
<feature type="domain" description="Ppx/GppA phosphatase N-terminal" evidence="3">
    <location>
        <begin position="67"/>
        <end position="346"/>
    </location>
</feature>
<dbReference type="EC" id="3.6.1.40" evidence="2"/>
<keyword evidence="1 2" id="KW-0378">Hydrolase</keyword>
<dbReference type="InterPro" id="IPR023709">
    <property type="entry name" value="Guo-5TP_3DP_PyrP"/>
</dbReference>
<feature type="domain" description="Ppx/GppA phosphatase C-terminal" evidence="4">
    <location>
        <begin position="353"/>
        <end position="526"/>
    </location>
</feature>
<evidence type="ECO:0000259" key="4">
    <source>
        <dbReference type="Pfam" id="PF21447"/>
    </source>
</evidence>
<evidence type="ECO:0000313" key="5">
    <source>
        <dbReference type="EMBL" id="CBA71833.1"/>
    </source>
</evidence>
<organism evidence="5">
    <name type="scientific">Arsenophonus nasoniae</name>
    <name type="common">son-killer infecting Nasonia vitripennis</name>
    <dbReference type="NCBI Taxonomy" id="638"/>
    <lineage>
        <taxon>Bacteria</taxon>
        <taxon>Pseudomonadati</taxon>
        <taxon>Pseudomonadota</taxon>
        <taxon>Gammaproteobacteria</taxon>
        <taxon>Enterobacterales</taxon>
        <taxon>Morganellaceae</taxon>
        <taxon>Arsenophonus</taxon>
    </lineage>
</organism>
<comment type="pathway">
    <text evidence="2">Purine metabolism; ppGpp biosynthesis; ppGpp from GTP: step 2/2.</text>
</comment>
<dbReference type="Gene3D" id="3.30.420.150">
    <property type="entry name" value="Exopolyphosphatase. Domain 2"/>
    <property type="match status" value="1"/>
</dbReference>
<dbReference type="Pfam" id="PF21447">
    <property type="entry name" value="Ppx-GppA_III"/>
    <property type="match status" value="1"/>
</dbReference>
<dbReference type="Gene3D" id="1.10.3210.10">
    <property type="entry name" value="Hypothetical protein af1432"/>
    <property type="match status" value="1"/>
</dbReference>